<dbReference type="PROSITE" id="PS00158">
    <property type="entry name" value="ALDOLASE_CLASS_I"/>
    <property type="match status" value="1"/>
</dbReference>
<organism evidence="7">
    <name type="scientific">marine metagenome</name>
    <dbReference type="NCBI Taxonomy" id="408172"/>
    <lineage>
        <taxon>unclassified sequences</taxon>
        <taxon>metagenomes</taxon>
        <taxon>ecological metagenomes</taxon>
    </lineage>
</organism>
<dbReference type="AlphaFoldDB" id="A0A382QFF0"/>
<dbReference type="CDD" id="cd00948">
    <property type="entry name" value="FBP_aldolase_I_a"/>
    <property type="match status" value="1"/>
</dbReference>
<dbReference type="GO" id="GO:0006096">
    <property type="term" value="P:glycolytic process"/>
    <property type="evidence" value="ECO:0007669"/>
    <property type="project" value="UniProtKB-UniPathway"/>
</dbReference>
<proteinExistence type="inferred from homology"/>
<dbReference type="InterPro" id="IPR013785">
    <property type="entry name" value="Aldolase_TIM"/>
</dbReference>
<evidence type="ECO:0000256" key="5">
    <source>
        <dbReference type="ARBA" id="ARBA00023152"/>
    </source>
</evidence>
<dbReference type="InterPro" id="IPR029768">
    <property type="entry name" value="Aldolase_I_AS"/>
</dbReference>
<dbReference type="GO" id="GO:0004332">
    <property type="term" value="F:fructose-bisphosphate aldolase activity"/>
    <property type="evidence" value="ECO:0007669"/>
    <property type="project" value="UniProtKB-EC"/>
</dbReference>
<name>A0A382QFF0_9ZZZZ</name>
<keyword evidence="6" id="KW-0456">Lyase</keyword>
<dbReference type="FunFam" id="3.20.20.70:FF:000140">
    <property type="entry name" value="Fructose-bisphosphate aldolase"/>
    <property type="match status" value="1"/>
</dbReference>
<comment type="similarity">
    <text evidence="3">Belongs to the class I fructose-bisphosphate aldolase family.</text>
</comment>
<evidence type="ECO:0000256" key="2">
    <source>
        <dbReference type="ARBA" id="ARBA00004714"/>
    </source>
</evidence>
<evidence type="ECO:0000256" key="1">
    <source>
        <dbReference type="ARBA" id="ARBA00000441"/>
    </source>
</evidence>
<dbReference type="SUPFAM" id="SSF51569">
    <property type="entry name" value="Aldolase"/>
    <property type="match status" value="1"/>
</dbReference>
<keyword evidence="5" id="KW-0324">Glycolysis</keyword>
<gene>
    <name evidence="7" type="ORF">METZ01_LOCUS337128</name>
</gene>
<dbReference type="InterPro" id="IPR000741">
    <property type="entry name" value="FBA_I"/>
</dbReference>
<dbReference type="NCBIfam" id="NF033379">
    <property type="entry name" value="FrucBisAld_I"/>
    <property type="match status" value="1"/>
</dbReference>
<dbReference type="Gene3D" id="3.20.20.70">
    <property type="entry name" value="Aldolase class I"/>
    <property type="match status" value="1"/>
</dbReference>
<reference evidence="7" key="1">
    <citation type="submission" date="2018-05" db="EMBL/GenBank/DDBJ databases">
        <authorList>
            <person name="Lanie J.A."/>
            <person name="Ng W.-L."/>
            <person name="Kazmierczak K.M."/>
            <person name="Andrzejewski T.M."/>
            <person name="Davidsen T.M."/>
            <person name="Wayne K.J."/>
            <person name="Tettelin H."/>
            <person name="Glass J.I."/>
            <person name="Rusch D."/>
            <person name="Podicherti R."/>
            <person name="Tsui H.-C.T."/>
            <person name="Winkler M.E."/>
        </authorList>
    </citation>
    <scope>NUCLEOTIDE SEQUENCE</scope>
</reference>
<evidence type="ECO:0000256" key="3">
    <source>
        <dbReference type="ARBA" id="ARBA00010387"/>
    </source>
</evidence>
<comment type="catalytic activity">
    <reaction evidence="1">
        <text>beta-D-fructose 1,6-bisphosphate = D-glyceraldehyde 3-phosphate + dihydroxyacetone phosphate</text>
        <dbReference type="Rhea" id="RHEA:14729"/>
        <dbReference type="ChEBI" id="CHEBI:32966"/>
        <dbReference type="ChEBI" id="CHEBI:57642"/>
        <dbReference type="ChEBI" id="CHEBI:59776"/>
        <dbReference type="EC" id="4.1.2.13"/>
    </reaction>
</comment>
<dbReference type="UniPathway" id="UPA00109">
    <property type="reaction ID" value="UER00183"/>
</dbReference>
<evidence type="ECO:0000313" key="7">
    <source>
        <dbReference type="EMBL" id="SVC84274.1"/>
    </source>
</evidence>
<protein>
    <recommendedName>
        <fullName evidence="4">fructose-bisphosphate aldolase</fullName>
        <ecNumber evidence="4">4.1.2.13</ecNumber>
    </recommendedName>
</protein>
<accession>A0A382QFF0</accession>
<sequence>MNHSILADTAQAIVAGGKGILAADESTPTIKKRFDSIQTESTETSRNKYRDMLFTSPEMEKYISGVILYDETIRQSSISDGTPFPKLLSDKGVLPGIKVDIGAKPLAGFENEKITEGLDGLRYRLAEYRDLGARFAKWRAVITIDDDIPSSSCIYVNAHALARYAALCQEADIVPIVEPEVLMNGVHDIDTCFSVTEETLKTVFQELFDQEIFLEGIILKPNMVLSALDCSEQASVEEVAESTVECFLRTVPAAVPGICFLSGGQSDVFATQHLNAMNQLNRNFPWSLSFSYGRALQAPALKAWGGKDENFKAGQKAFLKRAKLNGVAA</sequence>
<dbReference type="EMBL" id="UINC01114156">
    <property type="protein sequence ID" value="SVC84274.1"/>
    <property type="molecule type" value="Genomic_DNA"/>
</dbReference>
<dbReference type="PANTHER" id="PTHR11627">
    <property type="entry name" value="FRUCTOSE-BISPHOSPHATE ALDOLASE"/>
    <property type="match status" value="1"/>
</dbReference>
<dbReference type="EC" id="4.1.2.13" evidence="4"/>
<comment type="pathway">
    <text evidence="2">Carbohydrate degradation; glycolysis; D-glyceraldehyde 3-phosphate and glycerone phosphate from D-glucose: step 4/4.</text>
</comment>
<evidence type="ECO:0000256" key="6">
    <source>
        <dbReference type="ARBA" id="ARBA00023239"/>
    </source>
</evidence>
<evidence type="ECO:0000256" key="4">
    <source>
        <dbReference type="ARBA" id="ARBA00013068"/>
    </source>
</evidence>
<dbReference type="Pfam" id="PF00274">
    <property type="entry name" value="Glycolytic"/>
    <property type="match status" value="1"/>
</dbReference>
<feature type="non-terminal residue" evidence="7">
    <location>
        <position position="329"/>
    </location>
</feature>